<protein>
    <submittedName>
        <fullName evidence="1">Uncharacterized protein</fullName>
    </submittedName>
</protein>
<gene>
    <name evidence="1" type="ORF">SCF082_LOCUS33651</name>
</gene>
<organism evidence="1 2">
    <name type="scientific">Durusdinium trenchii</name>
    <dbReference type="NCBI Taxonomy" id="1381693"/>
    <lineage>
        <taxon>Eukaryota</taxon>
        <taxon>Sar</taxon>
        <taxon>Alveolata</taxon>
        <taxon>Dinophyceae</taxon>
        <taxon>Suessiales</taxon>
        <taxon>Symbiodiniaceae</taxon>
        <taxon>Durusdinium</taxon>
    </lineage>
</organism>
<keyword evidence="2" id="KW-1185">Reference proteome</keyword>
<feature type="non-terminal residue" evidence="1">
    <location>
        <position position="1"/>
    </location>
</feature>
<evidence type="ECO:0000313" key="1">
    <source>
        <dbReference type="EMBL" id="CAK9065933.1"/>
    </source>
</evidence>
<feature type="non-terminal residue" evidence="1">
    <location>
        <position position="50"/>
    </location>
</feature>
<evidence type="ECO:0000313" key="2">
    <source>
        <dbReference type="Proteomes" id="UP001642464"/>
    </source>
</evidence>
<accession>A0ABP0NR55</accession>
<sequence length="50" mass="5550">MSDIACQIALDVMGEICCLPAYATTVFGCEFKKNKRQFLIDTVFGKNESV</sequence>
<name>A0ABP0NR55_9DINO</name>
<proteinExistence type="predicted"/>
<dbReference type="EMBL" id="CAXAMM010030102">
    <property type="protein sequence ID" value="CAK9065933.1"/>
    <property type="molecule type" value="Genomic_DNA"/>
</dbReference>
<dbReference type="Proteomes" id="UP001642464">
    <property type="component" value="Unassembled WGS sequence"/>
</dbReference>
<comment type="caution">
    <text evidence="1">The sequence shown here is derived from an EMBL/GenBank/DDBJ whole genome shotgun (WGS) entry which is preliminary data.</text>
</comment>
<reference evidence="1 2" key="1">
    <citation type="submission" date="2024-02" db="EMBL/GenBank/DDBJ databases">
        <authorList>
            <person name="Chen Y."/>
            <person name="Shah S."/>
            <person name="Dougan E. K."/>
            <person name="Thang M."/>
            <person name="Chan C."/>
        </authorList>
    </citation>
    <scope>NUCLEOTIDE SEQUENCE [LARGE SCALE GENOMIC DNA]</scope>
</reference>